<comment type="caution">
    <text evidence="12">The sequence shown here is derived from an EMBL/GenBank/DDBJ whole genome shotgun (WGS) entry which is preliminary data.</text>
</comment>
<dbReference type="SUPFAM" id="SSF81321">
    <property type="entry name" value="Family A G protein-coupled receptor-like"/>
    <property type="match status" value="1"/>
</dbReference>
<keyword evidence="5 10" id="KW-1133">Transmembrane helix</keyword>
<feature type="transmembrane region" description="Helical" evidence="10">
    <location>
        <begin position="24"/>
        <end position="49"/>
    </location>
</feature>
<evidence type="ECO:0000256" key="3">
    <source>
        <dbReference type="ARBA" id="ARBA00022692"/>
    </source>
</evidence>
<evidence type="ECO:0000256" key="8">
    <source>
        <dbReference type="ARBA" id="ARBA00023170"/>
    </source>
</evidence>
<comment type="subcellular location">
    <subcellularLocation>
        <location evidence="1">Cell membrane</location>
        <topology evidence="1">Multi-pass membrane protein</topology>
    </subcellularLocation>
</comment>
<evidence type="ECO:0000313" key="12">
    <source>
        <dbReference type="EMBL" id="NXI53512.1"/>
    </source>
</evidence>
<protein>
    <submittedName>
        <fullName evidence="12">O14I1 protein</fullName>
    </submittedName>
</protein>
<evidence type="ECO:0000256" key="7">
    <source>
        <dbReference type="ARBA" id="ARBA00023136"/>
    </source>
</evidence>
<evidence type="ECO:0000256" key="2">
    <source>
        <dbReference type="ARBA" id="ARBA00022475"/>
    </source>
</evidence>
<sequence length="101" mass="11603">QMFNSISITKFLLLDFADTWELQFLHFCLFLGIYLVALLGNGLIITTIACDHHLQTPRYFFLLNLFLLDLGSISITILNATANSRWDTRVVSSQWCAKQVF</sequence>
<name>A0A7K9TY98_9AVES</name>
<dbReference type="OrthoDB" id="5967898at2759"/>
<evidence type="ECO:0000313" key="13">
    <source>
        <dbReference type="Proteomes" id="UP000579406"/>
    </source>
</evidence>
<evidence type="ECO:0000256" key="10">
    <source>
        <dbReference type="SAM" id="Phobius"/>
    </source>
</evidence>
<evidence type="ECO:0000256" key="4">
    <source>
        <dbReference type="ARBA" id="ARBA00022725"/>
    </source>
</evidence>
<dbReference type="InterPro" id="IPR017452">
    <property type="entry name" value="GPCR_Rhodpsn_7TM"/>
</dbReference>
<dbReference type="InterPro" id="IPR000725">
    <property type="entry name" value="Olfact_rcpt"/>
</dbReference>
<keyword evidence="6" id="KW-0297">G-protein coupled receptor</keyword>
<keyword evidence="4" id="KW-0552">Olfaction</keyword>
<keyword evidence="2" id="KW-1003">Cell membrane</keyword>
<keyword evidence="9" id="KW-0807">Transducer</keyword>
<dbReference type="GO" id="GO:0004930">
    <property type="term" value="F:G protein-coupled receptor activity"/>
    <property type="evidence" value="ECO:0007669"/>
    <property type="project" value="UniProtKB-KW"/>
</dbReference>
<evidence type="ECO:0000256" key="6">
    <source>
        <dbReference type="ARBA" id="ARBA00023040"/>
    </source>
</evidence>
<dbReference type="Pfam" id="PF13853">
    <property type="entry name" value="7tm_4"/>
    <property type="match status" value="1"/>
</dbReference>
<feature type="non-terminal residue" evidence="12">
    <location>
        <position position="1"/>
    </location>
</feature>
<dbReference type="AlphaFoldDB" id="A0A7K9TY98"/>
<feature type="domain" description="G-protein coupled receptors family 1 profile" evidence="11">
    <location>
        <begin position="40"/>
        <end position="101"/>
    </location>
</feature>
<evidence type="ECO:0000256" key="1">
    <source>
        <dbReference type="ARBA" id="ARBA00004651"/>
    </source>
</evidence>
<evidence type="ECO:0000259" key="11">
    <source>
        <dbReference type="PROSITE" id="PS50262"/>
    </source>
</evidence>
<keyword evidence="13" id="KW-1185">Reference proteome</keyword>
<gene>
    <name evidence="12" type="primary">Or14i1</name>
    <name evidence="12" type="ORF">CHLAEN_R11785</name>
</gene>
<evidence type="ECO:0000256" key="5">
    <source>
        <dbReference type="ARBA" id="ARBA00022989"/>
    </source>
</evidence>
<feature type="non-terminal residue" evidence="12">
    <location>
        <position position="101"/>
    </location>
</feature>
<keyword evidence="8" id="KW-0675">Receptor</keyword>
<dbReference type="GO" id="GO:0004984">
    <property type="term" value="F:olfactory receptor activity"/>
    <property type="evidence" value="ECO:0007669"/>
    <property type="project" value="InterPro"/>
</dbReference>
<dbReference type="PROSITE" id="PS50262">
    <property type="entry name" value="G_PROTEIN_RECEP_F1_2"/>
    <property type="match status" value="1"/>
</dbReference>
<dbReference type="EMBL" id="VWZY01005332">
    <property type="protein sequence ID" value="NXI53512.1"/>
    <property type="molecule type" value="Genomic_DNA"/>
</dbReference>
<keyword evidence="4" id="KW-0716">Sensory transduction</keyword>
<reference evidence="12 13" key="1">
    <citation type="submission" date="2019-09" db="EMBL/GenBank/DDBJ databases">
        <title>Bird 10,000 Genomes (B10K) Project - Family phase.</title>
        <authorList>
            <person name="Zhang G."/>
        </authorList>
    </citation>
    <scope>NUCLEOTIDE SEQUENCE [LARGE SCALE GENOMIC DNA]</scope>
    <source>
        <strain evidence="12">B10K-DU-001-61</strain>
        <tissue evidence="12">Muscle</tissue>
    </source>
</reference>
<dbReference type="InterPro" id="IPR050516">
    <property type="entry name" value="Olfactory_GPCR"/>
</dbReference>
<accession>A0A7K9TY98</accession>
<feature type="transmembrane region" description="Helical" evidence="10">
    <location>
        <begin position="61"/>
        <end position="82"/>
    </location>
</feature>
<dbReference type="GO" id="GO:0005886">
    <property type="term" value="C:plasma membrane"/>
    <property type="evidence" value="ECO:0007669"/>
    <property type="project" value="UniProtKB-SubCell"/>
</dbReference>
<proteinExistence type="predicted"/>
<dbReference type="PANTHER" id="PTHR26452">
    <property type="entry name" value="OLFACTORY RECEPTOR"/>
    <property type="match status" value="1"/>
</dbReference>
<dbReference type="Gene3D" id="1.20.1070.10">
    <property type="entry name" value="Rhodopsin 7-helix transmembrane proteins"/>
    <property type="match status" value="1"/>
</dbReference>
<keyword evidence="3 10" id="KW-0812">Transmembrane</keyword>
<evidence type="ECO:0000256" key="9">
    <source>
        <dbReference type="ARBA" id="ARBA00023224"/>
    </source>
</evidence>
<keyword evidence="7 10" id="KW-0472">Membrane</keyword>
<organism evidence="12 13">
    <name type="scientific">Chloroceryle aenea</name>
    <name type="common">American pygmy kingfisher</name>
    <dbReference type="NCBI Taxonomy" id="176938"/>
    <lineage>
        <taxon>Eukaryota</taxon>
        <taxon>Metazoa</taxon>
        <taxon>Chordata</taxon>
        <taxon>Craniata</taxon>
        <taxon>Vertebrata</taxon>
        <taxon>Euteleostomi</taxon>
        <taxon>Archelosauria</taxon>
        <taxon>Archosauria</taxon>
        <taxon>Dinosauria</taxon>
        <taxon>Saurischia</taxon>
        <taxon>Theropoda</taxon>
        <taxon>Coelurosauria</taxon>
        <taxon>Aves</taxon>
        <taxon>Neognathae</taxon>
        <taxon>Neoaves</taxon>
        <taxon>Telluraves</taxon>
        <taxon>Coraciimorphae</taxon>
        <taxon>Coraciiformes</taxon>
        <taxon>Cerylidae</taxon>
        <taxon>Chloroceryle</taxon>
    </lineage>
</organism>
<dbReference type="Proteomes" id="UP000579406">
    <property type="component" value="Unassembled WGS sequence"/>
</dbReference>